<evidence type="ECO:0000313" key="2">
    <source>
        <dbReference type="Proteomes" id="UP000789508"/>
    </source>
</evidence>
<comment type="caution">
    <text evidence="1">The sequence shown here is derived from an EMBL/GenBank/DDBJ whole genome shotgun (WGS) entry which is preliminary data.</text>
</comment>
<organism evidence="1 2">
    <name type="scientific">Ambispora leptoticha</name>
    <dbReference type="NCBI Taxonomy" id="144679"/>
    <lineage>
        <taxon>Eukaryota</taxon>
        <taxon>Fungi</taxon>
        <taxon>Fungi incertae sedis</taxon>
        <taxon>Mucoromycota</taxon>
        <taxon>Glomeromycotina</taxon>
        <taxon>Glomeromycetes</taxon>
        <taxon>Archaeosporales</taxon>
        <taxon>Ambisporaceae</taxon>
        <taxon>Ambispora</taxon>
    </lineage>
</organism>
<protein>
    <submittedName>
        <fullName evidence="1">4215_t:CDS:1</fullName>
    </submittedName>
</protein>
<dbReference type="AlphaFoldDB" id="A0A9N9HYF1"/>
<reference evidence="1" key="1">
    <citation type="submission" date="2021-06" db="EMBL/GenBank/DDBJ databases">
        <authorList>
            <person name="Kallberg Y."/>
            <person name="Tangrot J."/>
            <person name="Rosling A."/>
        </authorList>
    </citation>
    <scope>NUCLEOTIDE SEQUENCE</scope>
    <source>
        <strain evidence="1">FL130A</strain>
    </source>
</reference>
<proteinExistence type="predicted"/>
<sequence length="67" mass="7642">PNILYQETDESINLALVDFDWAGEAGKVSYPSFLNIQSVKRHPDARSDKVITPEHDIFSLNTFMMDL</sequence>
<evidence type="ECO:0000313" key="1">
    <source>
        <dbReference type="EMBL" id="CAG8712334.1"/>
    </source>
</evidence>
<dbReference type="EMBL" id="CAJVPS010022990">
    <property type="protein sequence ID" value="CAG8712334.1"/>
    <property type="molecule type" value="Genomic_DNA"/>
</dbReference>
<feature type="non-terminal residue" evidence="1">
    <location>
        <position position="1"/>
    </location>
</feature>
<accession>A0A9N9HYF1</accession>
<keyword evidence="2" id="KW-1185">Reference proteome</keyword>
<dbReference type="Proteomes" id="UP000789508">
    <property type="component" value="Unassembled WGS sequence"/>
</dbReference>
<name>A0A9N9HYF1_9GLOM</name>
<gene>
    <name evidence="1" type="ORF">ALEPTO_LOCUS11952</name>
</gene>
<dbReference type="OrthoDB" id="2339265at2759"/>